<feature type="compositionally biased region" description="Polar residues" evidence="3">
    <location>
        <begin position="213"/>
        <end position="235"/>
    </location>
</feature>
<dbReference type="Pfam" id="PF11951">
    <property type="entry name" value="Fungal_trans_2"/>
    <property type="match status" value="1"/>
</dbReference>
<evidence type="ECO:0000313" key="6">
    <source>
        <dbReference type="Proteomes" id="UP000800096"/>
    </source>
</evidence>
<dbReference type="GO" id="GO:0000981">
    <property type="term" value="F:DNA-binding transcription factor activity, RNA polymerase II-specific"/>
    <property type="evidence" value="ECO:0007669"/>
    <property type="project" value="InterPro"/>
</dbReference>
<evidence type="ECO:0000313" key="5">
    <source>
        <dbReference type="EMBL" id="KAF1913770.1"/>
    </source>
</evidence>
<accession>A0A6A5QG26</accession>
<reference evidence="5" key="1">
    <citation type="journal article" date="2020" name="Stud. Mycol.">
        <title>101 Dothideomycetes genomes: a test case for predicting lifestyles and emergence of pathogens.</title>
        <authorList>
            <person name="Haridas S."/>
            <person name="Albert R."/>
            <person name="Binder M."/>
            <person name="Bloem J."/>
            <person name="Labutti K."/>
            <person name="Salamov A."/>
            <person name="Andreopoulos B."/>
            <person name="Baker S."/>
            <person name="Barry K."/>
            <person name="Bills G."/>
            <person name="Bluhm B."/>
            <person name="Cannon C."/>
            <person name="Castanera R."/>
            <person name="Culley D."/>
            <person name="Daum C."/>
            <person name="Ezra D."/>
            <person name="Gonzalez J."/>
            <person name="Henrissat B."/>
            <person name="Kuo A."/>
            <person name="Liang C."/>
            <person name="Lipzen A."/>
            <person name="Lutzoni F."/>
            <person name="Magnuson J."/>
            <person name="Mondo S."/>
            <person name="Nolan M."/>
            <person name="Ohm R."/>
            <person name="Pangilinan J."/>
            <person name="Park H.-J."/>
            <person name="Ramirez L."/>
            <person name="Alfaro M."/>
            <person name="Sun H."/>
            <person name="Tritt A."/>
            <person name="Yoshinaga Y."/>
            <person name="Zwiers L.-H."/>
            <person name="Turgeon B."/>
            <person name="Goodwin S."/>
            <person name="Spatafora J."/>
            <person name="Crous P."/>
            <person name="Grigoriev I."/>
        </authorList>
    </citation>
    <scope>NUCLEOTIDE SEQUENCE</scope>
    <source>
        <strain evidence="5">HMLAC05119</strain>
    </source>
</reference>
<dbReference type="InterPro" id="IPR021858">
    <property type="entry name" value="Fun_TF"/>
</dbReference>
<dbReference type="SMART" id="SM00066">
    <property type="entry name" value="GAL4"/>
    <property type="match status" value="1"/>
</dbReference>
<dbReference type="GO" id="GO:0045944">
    <property type="term" value="P:positive regulation of transcription by RNA polymerase II"/>
    <property type="evidence" value="ECO:0007669"/>
    <property type="project" value="TreeGrafter"/>
</dbReference>
<dbReference type="InterPro" id="IPR036864">
    <property type="entry name" value="Zn2-C6_fun-type_DNA-bd_sf"/>
</dbReference>
<evidence type="ECO:0000259" key="4">
    <source>
        <dbReference type="PROSITE" id="PS50048"/>
    </source>
</evidence>
<keyword evidence="2" id="KW-0539">Nucleus</keyword>
<dbReference type="GO" id="GO:0005634">
    <property type="term" value="C:nucleus"/>
    <property type="evidence" value="ECO:0007669"/>
    <property type="project" value="UniProtKB-SubCell"/>
</dbReference>
<keyword evidence="6" id="KW-1185">Reference proteome</keyword>
<dbReference type="Proteomes" id="UP000800096">
    <property type="component" value="Unassembled WGS sequence"/>
</dbReference>
<evidence type="ECO:0000256" key="3">
    <source>
        <dbReference type="SAM" id="MobiDB-lite"/>
    </source>
</evidence>
<dbReference type="GO" id="GO:0008270">
    <property type="term" value="F:zinc ion binding"/>
    <property type="evidence" value="ECO:0007669"/>
    <property type="project" value="InterPro"/>
</dbReference>
<dbReference type="SUPFAM" id="SSF57701">
    <property type="entry name" value="Zn2/Cys6 DNA-binding domain"/>
    <property type="match status" value="1"/>
</dbReference>
<dbReference type="Gene3D" id="4.10.240.10">
    <property type="entry name" value="Zn(2)-C6 fungal-type DNA-binding domain"/>
    <property type="match status" value="1"/>
</dbReference>
<evidence type="ECO:0000256" key="1">
    <source>
        <dbReference type="ARBA" id="ARBA00004123"/>
    </source>
</evidence>
<dbReference type="PROSITE" id="PS00463">
    <property type="entry name" value="ZN2_CY6_FUNGAL_1"/>
    <property type="match status" value="1"/>
</dbReference>
<dbReference type="OrthoDB" id="5418899at2759"/>
<sequence>MRSRTGCLTCRQRKLKCDEKKPVCSQCTKASRECVPSSGIVFRHQHNASMNGDDSGDENSLKGFYAYKNTFDEDTIWMDIPRNVTFINTTNPYLDPGTPDFETMSISSMESPAPLEPWPLASWRTANSCNSHPSTPSSMGPDYVMTSVPICCTPELEALPSLMQSEPTSASGTPTSPPASLCTRRIQPIFDYSASSTPPPIDPRLNAPYDPNTDCTHPPSSMASSIRSPPRSDGQSQVEKDYEIAFLLLYFSEGPGCWMDLFDFGTYFASYVPVKARENPLLKYAAVACAAKALARVQGRKGPNSTRRSRGDMYPDATTVDWKHKAAVFYDHAVSLLLQAVKNDANSTPEASGCEPQQCNGAASYGLETSAPKRRRTSSNASAVSNSDELLAASAILCVYEFLDTSISEWAGHLNGAKSLLVLTQERMKLLQMPTPGSPVSPSTINFISKARRATFWNIARQDIFAALINKTHTRLDPDDYSLWREAGLLIDDQGSVVPSNQSAMFSGEGAHLISEDLICNALVWLIAKLVNFMAMGDALSTNEMGVSWAGVPQRTLLDYWCNLKTQFQVWHEGLPVTFQPSARVEPSQRPVRGNEFDDNGMFSKVWYSIPMCASTMQTYHMGQILLFMNKPHESTQGGSTVCARINSYQSVLAACQKHSREIVGISLACSDDAVRIHSIQPLFIAGQCLSDARERQAVLNLLQHVESDIGWATDYRIQQLVQQWQWEEQEAMVPEYGSMIGH</sequence>
<dbReference type="GO" id="GO:0000976">
    <property type="term" value="F:transcription cis-regulatory region binding"/>
    <property type="evidence" value="ECO:0007669"/>
    <property type="project" value="TreeGrafter"/>
</dbReference>
<protein>
    <recommendedName>
        <fullName evidence="4">Zn(2)-C6 fungal-type domain-containing protein</fullName>
    </recommendedName>
</protein>
<dbReference type="PROSITE" id="PS50048">
    <property type="entry name" value="ZN2_CY6_FUNGAL_2"/>
    <property type="match status" value="1"/>
</dbReference>
<feature type="region of interest" description="Disordered" evidence="3">
    <location>
        <begin position="193"/>
        <end position="235"/>
    </location>
</feature>
<comment type="subcellular location">
    <subcellularLocation>
        <location evidence="1">Nucleus</location>
    </subcellularLocation>
</comment>
<dbReference type="InterPro" id="IPR001138">
    <property type="entry name" value="Zn2Cys6_DnaBD"/>
</dbReference>
<dbReference type="PANTHER" id="PTHR37534">
    <property type="entry name" value="TRANSCRIPTIONAL ACTIVATOR PROTEIN UGA3"/>
    <property type="match status" value="1"/>
</dbReference>
<dbReference type="EMBL" id="ML979138">
    <property type="protein sequence ID" value="KAF1913770.1"/>
    <property type="molecule type" value="Genomic_DNA"/>
</dbReference>
<organism evidence="5 6">
    <name type="scientific">Ampelomyces quisqualis</name>
    <name type="common">Powdery mildew agent</name>
    <dbReference type="NCBI Taxonomy" id="50730"/>
    <lineage>
        <taxon>Eukaryota</taxon>
        <taxon>Fungi</taxon>
        <taxon>Dikarya</taxon>
        <taxon>Ascomycota</taxon>
        <taxon>Pezizomycotina</taxon>
        <taxon>Dothideomycetes</taxon>
        <taxon>Pleosporomycetidae</taxon>
        <taxon>Pleosporales</taxon>
        <taxon>Pleosporineae</taxon>
        <taxon>Phaeosphaeriaceae</taxon>
        <taxon>Ampelomyces</taxon>
    </lineage>
</organism>
<proteinExistence type="predicted"/>
<feature type="domain" description="Zn(2)-C6 fungal-type" evidence="4">
    <location>
        <begin position="6"/>
        <end position="35"/>
    </location>
</feature>
<evidence type="ECO:0000256" key="2">
    <source>
        <dbReference type="ARBA" id="ARBA00023242"/>
    </source>
</evidence>
<name>A0A6A5QG26_AMPQU</name>
<dbReference type="CDD" id="cd00067">
    <property type="entry name" value="GAL4"/>
    <property type="match status" value="1"/>
</dbReference>
<gene>
    <name evidence="5" type="ORF">BDU57DRAFT_322154</name>
</gene>
<dbReference type="PANTHER" id="PTHR37534:SF9">
    <property type="entry name" value="ZN(II)2CYS6 TRANSCRIPTION FACTOR (EUROFUNG)"/>
    <property type="match status" value="1"/>
</dbReference>
<dbReference type="AlphaFoldDB" id="A0A6A5QG26"/>
<dbReference type="Pfam" id="PF00172">
    <property type="entry name" value="Zn_clus"/>
    <property type="match status" value="1"/>
</dbReference>